<dbReference type="KEGG" id="pco:PHACADRAFT_207523"/>
<feature type="region of interest" description="Disordered" evidence="1">
    <location>
        <begin position="1"/>
        <end position="69"/>
    </location>
</feature>
<evidence type="ECO:0000256" key="1">
    <source>
        <dbReference type="SAM" id="MobiDB-lite"/>
    </source>
</evidence>
<dbReference type="RefSeq" id="XP_007394096.1">
    <property type="nucleotide sequence ID" value="XM_007394034.1"/>
</dbReference>
<accession>K5WAK0</accession>
<sequence>MSVFSRPFKSSGNGSVSMPKLLRRTSLKRWAGTVRRKLSTDKGRSANNIKASATEQIFEESNDDCVTTPNLDATDIEELQAETEQDEGNSADAPTFSSTISPSLVAPSTHDEHSPSEPLPVDETGADETESLLEDTPPKLKPGSLDALSHAYHEPPQHNRESVRLVPADLESVYEEVPLAEHFAAHMPPSHWLSSRLPYALDDPLISPTLRGCAPFKLSLV</sequence>
<dbReference type="HOGENOM" id="CLU_1251053_0_0_1"/>
<evidence type="ECO:0000313" key="2">
    <source>
        <dbReference type="EMBL" id="EKM56240.1"/>
    </source>
</evidence>
<feature type="region of interest" description="Disordered" evidence="1">
    <location>
        <begin position="81"/>
        <end position="161"/>
    </location>
</feature>
<dbReference type="EMBL" id="JH930471">
    <property type="protein sequence ID" value="EKM56240.1"/>
    <property type="molecule type" value="Genomic_DNA"/>
</dbReference>
<dbReference type="Proteomes" id="UP000008370">
    <property type="component" value="Unassembled WGS sequence"/>
</dbReference>
<reference evidence="2 3" key="1">
    <citation type="journal article" date="2012" name="BMC Genomics">
        <title>Comparative genomics of the white-rot fungi, Phanerochaete carnosa and P. chrysosporium, to elucidate the genetic basis of the distinct wood types they colonize.</title>
        <authorList>
            <person name="Suzuki H."/>
            <person name="MacDonald J."/>
            <person name="Syed K."/>
            <person name="Salamov A."/>
            <person name="Hori C."/>
            <person name="Aerts A."/>
            <person name="Henrissat B."/>
            <person name="Wiebenga A."/>
            <person name="vanKuyk P.A."/>
            <person name="Barry K."/>
            <person name="Lindquist E."/>
            <person name="LaButti K."/>
            <person name="Lapidus A."/>
            <person name="Lucas S."/>
            <person name="Coutinho P."/>
            <person name="Gong Y."/>
            <person name="Samejima M."/>
            <person name="Mahadevan R."/>
            <person name="Abou-Zaid M."/>
            <person name="de Vries R.P."/>
            <person name="Igarashi K."/>
            <person name="Yadav J.S."/>
            <person name="Grigoriev I.V."/>
            <person name="Master E.R."/>
        </authorList>
    </citation>
    <scope>NUCLEOTIDE SEQUENCE [LARGE SCALE GENOMIC DNA]</scope>
    <source>
        <strain evidence="2 3">HHB-10118-sp</strain>
    </source>
</reference>
<protein>
    <submittedName>
        <fullName evidence="2">Uncharacterized protein</fullName>
    </submittedName>
</protein>
<evidence type="ECO:0000313" key="3">
    <source>
        <dbReference type="Proteomes" id="UP000008370"/>
    </source>
</evidence>
<keyword evidence="3" id="KW-1185">Reference proteome</keyword>
<proteinExistence type="predicted"/>
<feature type="compositionally biased region" description="Polar residues" evidence="1">
    <location>
        <begin position="45"/>
        <end position="55"/>
    </location>
</feature>
<organism evidence="2 3">
    <name type="scientific">Phanerochaete carnosa (strain HHB-10118-sp)</name>
    <name type="common">White-rot fungus</name>
    <name type="synonym">Peniophora carnosa</name>
    <dbReference type="NCBI Taxonomy" id="650164"/>
    <lineage>
        <taxon>Eukaryota</taxon>
        <taxon>Fungi</taxon>
        <taxon>Dikarya</taxon>
        <taxon>Basidiomycota</taxon>
        <taxon>Agaricomycotina</taxon>
        <taxon>Agaricomycetes</taxon>
        <taxon>Polyporales</taxon>
        <taxon>Phanerochaetaceae</taxon>
        <taxon>Phanerochaete</taxon>
    </lineage>
</organism>
<dbReference type="AlphaFoldDB" id="K5WAK0"/>
<feature type="compositionally biased region" description="Basic and acidic residues" evidence="1">
    <location>
        <begin position="151"/>
        <end position="161"/>
    </location>
</feature>
<dbReference type="InParanoid" id="K5WAK0"/>
<feature type="compositionally biased region" description="Acidic residues" evidence="1">
    <location>
        <begin position="124"/>
        <end position="133"/>
    </location>
</feature>
<name>K5WAK0_PHACS</name>
<gene>
    <name evidence="2" type="ORF">PHACADRAFT_207523</name>
</gene>
<dbReference type="GeneID" id="18912624"/>